<reference evidence="3 4" key="1">
    <citation type="submission" date="2023-01" db="EMBL/GenBank/DDBJ databases">
        <title>Minimal conservation of predation-associated metabolite biosynthetic gene clusters underscores biosynthetic potential of Myxococcota including descriptions for ten novel species: Archangium lansinium sp. nov., Myxococcus landrumus sp. nov., Nannocystis bai.</title>
        <authorList>
            <person name="Ahearne A."/>
            <person name="Stevens C."/>
            <person name="Dowd S."/>
        </authorList>
    </citation>
    <scope>NUCLEOTIDE SEQUENCE [LARGE SCALE GENOMIC DNA]</scope>
    <source>
        <strain evidence="3 4">WIWO2</strain>
    </source>
</reference>
<dbReference type="Gene3D" id="3.20.20.80">
    <property type="entry name" value="Glycosidases"/>
    <property type="match status" value="1"/>
</dbReference>
<comment type="caution">
    <text evidence="3">The sequence shown here is derived from an EMBL/GenBank/DDBJ whole genome shotgun (WGS) entry which is preliminary data.</text>
</comment>
<proteinExistence type="predicted"/>
<dbReference type="InterPro" id="IPR017853">
    <property type="entry name" value="GH"/>
</dbReference>
<feature type="compositionally biased region" description="Gly residues" evidence="1">
    <location>
        <begin position="362"/>
        <end position="381"/>
    </location>
</feature>
<gene>
    <name evidence="3" type="ORF">POL72_20235</name>
</gene>
<feature type="chain" id="PRO_5046507833" description="Glycoside hydrolase family 5 domain-containing protein" evidence="2">
    <location>
        <begin position="23"/>
        <end position="441"/>
    </location>
</feature>
<keyword evidence="4" id="KW-1185">Reference proteome</keyword>
<feature type="signal peptide" evidence="2">
    <location>
        <begin position="1"/>
        <end position="22"/>
    </location>
</feature>
<evidence type="ECO:0000313" key="3">
    <source>
        <dbReference type="EMBL" id="MDC0680080.1"/>
    </source>
</evidence>
<feature type="region of interest" description="Disordered" evidence="1">
    <location>
        <begin position="353"/>
        <end position="400"/>
    </location>
</feature>
<evidence type="ECO:0008006" key="5">
    <source>
        <dbReference type="Google" id="ProtNLM"/>
    </source>
</evidence>
<dbReference type="SUPFAM" id="SSF51445">
    <property type="entry name" value="(Trans)glycosidases"/>
    <property type="match status" value="1"/>
</dbReference>
<evidence type="ECO:0000256" key="2">
    <source>
        <dbReference type="SAM" id="SignalP"/>
    </source>
</evidence>
<keyword evidence="2" id="KW-0732">Signal</keyword>
<accession>A0ABT5C2J9</accession>
<dbReference type="EMBL" id="JAQNDK010000002">
    <property type="protein sequence ID" value="MDC0680080.1"/>
    <property type="molecule type" value="Genomic_DNA"/>
</dbReference>
<sequence length="441" mass="46395">MRAAIVALAASSALFVAPPALGARGVPCGFYGIDPGAPVDAGEVILDGDHAKRLARAGAGAVRVEFLLDGADAWDDDKLEEYDAIIDAARAAGLEPVGLLSHRTLGEEQDVWNDDRDRDGNNPYVEAFAETAEALMTRYAGDVVQWEIWSQPNCSELPDPTLDPEHAGCTFVLPRVLARILAEIRIRNEALFNVDELSLTTGGLLASDDPAAPFSGVDYLRELYAQPVWDDLEARFGQRTPWSRLGQQLFFHQGTEVDPVALGDYLDELRDLADEEGDESPFAVTGIAWSSALVGEELQAANLTTSFELLSERDDVASVVWASYQDAPLDEQPFGLVDEAGVEKLALDAFSESADNCEPTEQGGGTGSGGGGSGSSGGGVAAGSPPGSSGQMGRPIDGKRRASSCSYAAGATSEGGTRPGAGWLALLAIGAIAVVRCRRVI</sequence>
<evidence type="ECO:0000256" key="1">
    <source>
        <dbReference type="SAM" id="MobiDB-lite"/>
    </source>
</evidence>
<evidence type="ECO:0000313" key="4">
    <source>
        <dbReference type="Proteomes" id="UP001217485"/>
    </source>
</evidence>
<name>A0ABT5C2J9_9BACT</name>
<dbReference type="Proteomes" id="UP001217485">
    <property type="component" value="Unassembled WGS sequence"/>
</dbReference>
<organism evidence="3 4">
    <name type="scientific">Sorangium atrum</name>
    <dbReference type="NCBI Taxonomy" id="2995308"/>
    <lineage>
        <taxon>Bacteria</taxon>
        <taxon>Pseudomonadati</taxon>
        <taxon>Myxococcota</taxon>
        <taxon>Polyangia</taxon>
        <taxon>Polyangiales</taxon>
        <taxon>Polyangiaceae</taxon>
        <taxon>Sorangium</taxon>
    </lineage>
</organism>
<protein>
    <recommendedName>
        <fullName evidence="5">Glycoside hydrolase family 5 domain-containing protein</fullName>
    </recommendedName>
</protein>
<dbReference type="RefSeq" id="WP_272097105.1">
    <property type="nucleotide sequence ID" value="NZ_JAQNDK010000002.1"/>
</dbReference>